<proteinExistence type="predicted"/>
<dbReference type="Proteomes" id="UP001380953">
    <property type="component" value="Unassembled WGS sequence"/>
</dbReference>
<gene>
    <name evidence="1" type="ORF">WKI47_08945</name>
</gene>
<accession>A0ACC6PAW5</accession>
<name>A0ACC6PAW5_9BACL</name>
<comment type="caution">
    <text evidence="1">The sequence shown here is derived from an EMBL/GenBank/DDBJ whole genome shotgun (WGS) entry which is preliminary data.</text>
</comment>
<dbReference type="EMBL" id="JBBKAR010000031">
    <property type="protein sequence ID" value="MEJ8304022.1"/>
    <property type="molecule type" value="Genomic_DNA"/>
</dbReference>
<protein>
    <submittedName>
        <fullName evidence="1">Uncharacterized protein</fullName>
    </submittedName>
</protein>
<evidence type="ECO:0000313" key="2">
    <source>
        <dbReference type="Proteomes" id="UP001380953"/>
    </source>
</evidence>
<evidence type="ECO:0000313" key="1">
    <source>
        <dbReference type="EMBL" id="MEJ8304022.1"/>
    </source>
</evidence>
<reference evidence="1" key="1">
    <citation type="submission" date="2024-03" db="EMBL/GenBank/DDBJ databases">
        <title>Whole genome sequecning of epiphytes from Marcgravia umbellata leaves.</title>
        <authorList>
            <person name="Kumar G."/>
            <person name="Savka M.A."/>
        </authorList>
    </citation>
    <scope>NUCLEOTIDE SEQUENCE</scope>
    <source>
        <strain evidence="1">RIT_BL5</strain>
    </source>
</reference>
<keyword evidence="2" id="KW-1185">Reference proteome</keyword>
<sequence>MISKLWDEYHSGINKFDKPGECLYIATAEENVVAVCGLNIDPYLGQTDIGRVRHSTVQQNRIREFERTVQSKSYHELEK</sequence>
<organism evidence="1 2">
    <name type="scientific">Saccharibacillus sacchari</name>
    <dbReference type="NCBI Taxonomy" id="456493"/>
    <lineage>
        <taxon>Bacteria</taxon>
        <taxon>Bacillati</taxon>
        <taxon>Bacillota</taxon>
        <taxon>Bacilli</taxon>
        <taxon>Bacillales</taxon>
        <taxon>Paenibacillaceae</taxon>
        <taxon>Saccharibacillus</taxon>
    </lineage>
</organism>